<dbReference type="HAMAP" id="MF_00481">
    <property type="entry name" value="Ribosomal_eL30"/>
    <property type="match status" value="1"/>
</dbReference>
<evidence type="ECO:0000256" key="1">
    <source>
        <dbReference type="ARBA" id="ARBA00007326"/>
    </source>
</evidence>
<proteinExistence type="inferred from homology"/>
<comment type="similarity">
    <text evidence="1 5">Belongs to the eukaryotic ribosomal protein eL30 family.</text>
</comment>
<keyword evidence="3 5" id="KW-0687">Ribonucleoprotein</keyword>
<dbReference type="Gene3D" id="3.30.1330.30">
    <property type="match status" value="1"/>
</dbReference>
<dbReference type="eggNOG" id="arCOG01752">
    <property type="taxonomic scope" value="Archaea"/>
</dbReference>
<dbReference type="SUPFAM" id="SSF55315">
    <property type="entry name" value="L30e-like"/>
    <property type="match status" value="1"/>
</dbReference>
<dbReference type="AlphaFoldDB" id="D9Q2P5"/>
<evidence type="ECO:0000256" key="4">
    <source>
        <dbReference type="ARBA" id="ARBA00035231"/>
    </source>
</evidence>
<dbReference type="PANTHER" id="PTHR11449">
    <property type="entry name" value="RIBOSOMAL PROTEIN L30"/>
    <property type="match status" value="1"/>
</dbReference>
<sequence>MSEALFERELKAAAKSGKLSLGARRALKLLLKNQAKGIIVADNAPPDVRKNIESLANINGVPLYVYKGTSADLGSLIGKPFKVSVIAVLNPGDSRILDVLSEGR</sequence>
<keyword evidence="2 5" id="KW-0689">Ribosomal protein</keyword>
<dbReference type="GeneID" id="9499430"/>
<dbReference type="InterPro" id="IPR022991">
    <property type="entry name" value="Ribosomal_eL30_CS"/>
</dbReference>
<gene>
    <name evidence="5" type="primary">rpl30e</name>
    <name evidence="7" type="ordered locus">ASAC_1178</name>
</gene>
<evidence type="ECO:0000313" key="8">
    <source>
        <dbReference type="Proteomes" id="UP000000346"/>
    </source>
</evidence>
<dbReference type="RefSeq" id="WP_013267095.1">
    <property type="nucleotide sequence ID" value="NC_014374.1"/>
</dbReference>
<evidence type="ECO:0000313" key="7">
    <source>
        <dbReference type="EMBL" id="ADL19583.1"/>
    </source>
</evidence>
<dbReference type="InterPro" id="IPR000231">
    <property type="entry name" value="Ribosomal_eL30"/>
</dbReference>
<dbReference type="GO" id="GO:0003735">
    <property type="term" value="F:structural constituent of ribosome"/>
    <property type="evidence" value="ECO:0007669"/>
    <property type="project" value="InterPro"/>
</dbReference>
<evidence type="ECO:0000256" key="3">
    <source>
        <dbReference type="ARBA" id="ARBA00023274"/>
    </source>
</evidence>
<name>D9Q2P5_ACIS3</name>
<dbReference type="GO" id="GO:0022625">
    <property type="term" value="C:cytosolic large ribosomal subunit"/>
    <property type="evidence" value="ECO:0007669"/>
    <property type="project" value="InterPro"/>
</dbReference>
<dbReference type="EMBL" id="CP001742">
    <property type="protein sequence ID" value="ADL19583.1"/>
    <property type="molecule type" value="Genomic_DNA"/>
</dbReference>
<evidence type="ECO:0000256" key="2">
    <source>
        <dbReference type="ARBA" id="ARBA00022980"/>
    </source>
</evidence>
<dbReference type="InterPro" id="IPR039109">
    <property type="entry name" value="Ribosomal_eL30-like"/>
</dbReference>
<evidence type="ECO:0000259" key="6">
    <source>
        <dbReference type="Pfam" id="PF01248"/>
    </source>
</evidence>
<reference evidence="7 8" key="1">
    <citation type="journal article" date="2010" name="Appl. Environ. Microbiol.">
        <title>The genome sequence of the crenarchaeon Acidilobus saccharovorans supports a new order, Acidilobales, and suggests an important ecological role in terrestrial acidic hot springs.</title>
        <authorList>
            <person name="Mardanov A.V."/>
            <person name="Svetlitchnyi V.A."/>
            <person name="Beletsky A.V."/>
            <person name="Prokofeva M.I."/>
            <person name="Bonch-Osmolovskaya E.A."/>
            <person name="Ravin N.V."/>
            <person name="Skryabin K.G."/>
        </authorList>
    </citation>
    <scope>NUCLEOTIDE SEQUENCE [LARGE SCALE GENOMIC DNA]</scope>
    <source>
        <strain evidence="8">DSM 16705 / JCM 18335 / VKM B-2471 / 345-15</strain>
    </source>
</reference>
<dbReference type="Pfam" id="PF01248">
    <property type="entry name" value="Ribosomal_L7Ae"/>
    <property type="match status" value="1"/>
</dbReference>
<dbReference type="GO" id="GO:0006412">
    <property type="term" value="P:translation"/>
    <property type="evidence" value="ECO:0007669"/>
    <property type="project" value="UniProtKB-UniRule"/>
</dbReference>
<dbReference type="STRING" id="666510.ASAC_1178"/>
<dbReference type="InterPro" id="IPR004038">
    <property type="entry name" value="Ribosomal_eL8/eL30/eS12/Gad45"/>
</dbReference>
<organism evidence="7 8">
    <name type="scientific">Acidilobus saccharovorans (strain DSM 16705 / JCM 18335 / VKM B-2471 / 345-15)</name>
    <dbReference type="NCBI Taxonomy" id="666510"/>
    <lineage>
        <taxon>Archaea</taxon>
        <taxon>Thermoproteota</taxon>
        <taxon>Thermoprotei</taxon>
        <taxon>Acidilobales</taxon>
        <taxon>Acidilobaceae</taxon>
        <taxon>Acidilobus</taxon>
    </lineage>
</organism>
<dbReference type="InterPro" id="IPR029064">
    <property type="entry name" value="Ribosomal_eL30-like_sf"/>
</dbReference>
<dbReference type="FunCoup" id="D9Q2P5">
    <property type="interactions" value="155"/>
</dbReference>
<protein>
    <recommendedName>
        <fullName evidence="4 5">Large ribosomal subunit protein eL30</fullName>
    </recommendedName>
</protein>
<feature type="domain" description="Ribosomal protein eL8/eL30/eS12/Gadd45" evidence="6">
    <location>
        <begin position="7"/>
        <end position="97"/>
    </location>
</feature>
<dbReference type="Proteomes" id="UP000000346">
    <property type="component" value="Chromosome"/>
</dbReference>
<dbReference type="HOGENOM" id="CLU_130502_1_0_2"/>
<evidence type="ECO:0000256" key="5">
    <source>
        <dbReference type="HAMAP-Rule" id="MF_00481"/>
    </source>
</evidence>
<dbReference type="NCBIfam" id="NF002172">
    <property type="entry name" value="PRK01018.1"/>
    <property type="match status" value="1"/>
</dbReference>
<dbReference type="GO" id="GO:0003723">
    <property type="term" value="F:RNA binding"/>
    <property type="evidence" value="ECO:0007669"/>
    <property type="project" value="InterPro"/>
</dbReference>
<accession>D9Q2P5</accession>
<dbReference type="InParanoid" id="D9Q2P5"/>
<dbReference type="PROSITE" id="PS00993">
    <property type="entry name" value="RIBOSOMAL_L30E_2"/>
    <property type="match status" value="1"/>
</dbReference>
<dbReference type="KEGG" id="asc:ASAC_1178"/>
<keyword evidence="8" id="KW-1185">Reference proteome</keyword>